<dbReference type="PROSITE" id="PS51257">
    <property type="entry name" value="PROKAR_LIPOPROTEIN"/>
    <property type="match status" value="1"/>
</dbReference>
<name>B1Y5Q4_LEPCP</name>
<keyword evidence="3" id="KW-1185">Reference proteome</keyword>
<feature type="signal peptide" evidence="1">
    <location>
        <begin position="1"/>
        <end position="25"/>
    </location>
</feature>
<dbReference type="Proteomes" id="UP000001693">
    <property type="component" value="Chromosome"/>
</dbReference>
<protein>
    <recommendedName>
        <fullName evidence="4">Lipoprotein</fullName>
    </recommendedName>
</protein>
<dbReference type="KEGG" id="lch:Lcho_3696"/>
<dbReference type="HOGENOM" id="CLU_1359006_0_0_4"/>
<gene>
    <name evidence="2" type="ordered locus">Lcho_3696</name>
</gene>
<dbReference type="AlphaFoldDB" id="B1Y5Q4"/>
<keyword evidence="1" id="KW-0732">Signal</keyword>
<evidence type="ECO:0000313" key="3">
    <source>
        <dbReference type="Proteomes" id="UP000001693"/>
    </source>
</evidence>
<evidence type="ECO:0000256" key="1">
    <source>
        <dbReference type="SAM" id="SignalP"/>
    </source>
</evidence>
<organism evidence="2 3">
    <name type="scientific">Leptothrix cholodnii (strain ATCC 51168 / LMG 8142 / SP-6)</name>
    <name type="common">Leptothrix discophora (strain SP-6)</name>
    <dbReference type="NCBI Taxonomy" id="395495"/>
    <lineage>
        <taxon>Bacteria</taxon>
        <taxon>Pseudomonadati</taxon>
        <taxon>Pseudomonadota</taxon>
        <taxon>Betaproteobacteria</taxon>
        <taxon>Burkholderiales</taxon>
        <taxon>Sphaerotilaceae</taxon>
        <taxon>Leptothrix</taxon>
    </lineage>
</organism>
<reference evidence="2 3" key="1">
    <citation type="submission" date="2008-03" db="EMBL/GenBank/DDBJ databases">
        <title>Complete sequence of Leptothrix cholodnii SP-6.</title>
        <authorList>
            <consortium name="US DOE Joint Genome Institute"/>
            <person name="Copeland A."/>
            <person name="Lucas S."/>
            <person name="Lapidus A."/>
            <person name="Glavina del Rio T."/>
            <person name="Dalin E."/>
            <person name="Tice H."/>
            <person name="Bruce D."/>
            <person name="Goodwin L."/>
            <person name="Pitluck S."/>
            <person name="Chertkov O."/>
            <person name="Brettin T."/>
            <person name="Detter J.C."/>
            <person name="Han C."/>
            <person name="Kuske C.R."/>
            <person name="Schmutz J."/>
            <person name="Larimer F."/>
            <person name="Land M."/>
            <person name="Hauser L."/>
            <person name="Kyrpides N."/>
            <person name="Lykidis A."/>
            <person name="Emerson D."/>
            <person name="Richardson P."/>
        </authorList>
    </citation>
    <scope>NUCLEOTIDE SEQUENCE [LARGE SCALE GENOMIC DNA]</scope>
    <source>
        <strain evidence="3">ATCC 51168 / LMG 8142 / SP-6</strain>
    </source>
</reference>
<evidence type="ECO:0000313" key="2">
    <source>
        <dbReference type="EMBL" id="ACB35950.1"/>
    </source>
</evidence>
<dbReference type="EMBL" id="CP001013">
    <property type="protein sequence ID" value="ACB35950.1"/>
    <property type="molecule type" value="Genomic_DNA"/>
</dbReference>
<proteinExistence type="predicted"/>
<accession>B1Y5Q4</accession>
<feature type="chain" id="PRO_5005336265" description="Lipoprotein" evidence="1">
    <location>
        <begin position="26"/>
        <end position="201"/>
    </location>
</feature>
<sequence length="201" mass="22122" precursor="true">MSHAFTRRLAVSAIAVLLGACSTTASVRHIEKPQEPLKIEGLHVAFLQPTFRFDTTDPRFSNARVDEQLDELRQAVLEHVPAGMAPAGIETRARSFALDEDGRPPTTLNTWLKTEQKTNWHLLTVVPSGAHVNCSGGICNLKTNVMLEIRAPYSMSRRWAVELTESAMTSDLSMSTQGASNHYAREMVKALLADVRGPKSP</sequence>
<evidence type="ECO:0008006" key="4">
    <source>
        <dbReference type="Google" id="ProtNLM"/>
    </source>
</evidence>